<gene>
    <name evidence="2" type="ORF">SAMEA1982600_02792</name>
</gene>
<organism evidence="2 3">
    <name type="scientific">Bordetella ansorpii</name>
    <dbReference type="NCBI Taxonomy" id="288768"/>
    <lineage>
        <taxon>Bacteria</taxon>
        <taxon>Pseudomonadati</taxon>
        <taxon>Pseudomonadota</taxon>
        <taxon>Betaproteobacteria</taxon>
        <taxon>Burkholderiales</taxon>
        <taxon>Alcaligenaceae</taxon>
        <taxon>Bordetella</taxon>
    </lineage>
</organism>
<protein>
    <submittedName>
        <fullName evidence="2">Lipoprotein</fullName>
    </submittedName>
</protein>
<name>A0A157PL05_9BORD</name>
<accession>A0A157PL05</accession>
<sequence length="247" mass="27014">MATWLATARVLGLAGVMLLAGCAMPQGTPPSGASSKGPRHEGMSADQLMQTDFNRTVTLAMRDNLSSLYTLLDKLYRRNPREWRKAGQTDQTAAVARVRGMIEQRRPPPGLAGLRDIQVLAVALDPAYQGDRVAAFVYGLADTILAAHDGKTRFYATDALDGQRIYNAARNVEAAAWLLASRRNPQGEPLLLANEMSAEAINLSFEREFGALIGRLDLIANLLGENTRRIGINYAQGLLFFNFLPVR</sequence>
<dbReference type="Proteomes" id="UP000077037">
    <property type="component" value="Unassembled WGS sequence"/>
</dbReference>
<evidence type="ECO:0000313" key="3">
    <source>
        <dbReference type="Proteomes" id="UP000077037"/>
    </source>
</evidence>
<evidence type="ECO:0000313" key="2">
    <source>
        <dbReference type="EMBL" id="SAI34302.1"/>
    </source>
</evidence>
<keyword evidence="2" id="KW-0449">Lipoprotein</keyword>
<dbReference type="RefSeq" id="WP_066413143.1">
    <property type="nucleotide sequence ID" value="NZ_FKBS01000014.1"/>
</dbReference>
<feature type="chain" id="PRO_5007614936" evidence="1">
    <location>
        <begin position="26"/>
        <end position="247"/>
    </location>
</feature>
<dbReference type="EMBL" id="FKBS01000014">
    <property type="protein sequence ID" value="SAI34302.1"/>
    <property type="molecule type" value="Genomic_DNA"/>
</dbReference>
<feature type="signal peptide" evidence="1">
    <location>
        <begin position="1"/>
        <end position="25"/>
    </location>
</feature>
<keyword evidence="1" id="KW-0732">Signal</keyword>
<evidence type="ECO:0000256" key="1">
    <source>
        <dbReference type="SAM" id="SignalP"/>
    </source>
</evidence>
<reference evidence="2 3" key="1">
    <citation type="submission" date="2016-03" db="EMBL/GenBank/DDBJ databases">
        <authorList>
            <consortium name="Pathogen Informatics"/>
        </authorList>
    </citation>
    <scope>NUCLEOTIDE SEQUENCE [LARGE SCALE GENOMIC DNA]</scope>
    <source>
        <strain evidence="2 3">NCTC13364</strain>
    </source>
</reference>
<proteinExistence type="predicted"/>
<dbReference type="AlphaFoldDB" id="A0A157PL05"/>